<proteinExistence type="predicted"/>
<dbReference type="AlphaFoldDB" id="A0A5C6CRG0"/>
<dbReference type="EMBL" id="SJPS01000003">
    <property type="protein sequence ID" value="TWU27503.1"/>
    <property type="molecule type" value="Genomic_DNA"/>
</dbReference>
<name>A0A5C6CRG0_9BACT</name>
<accession>A0A5C6CRG0</accession>
<dbReference type="Proteomes" id="UP000318437">
    <property type="component" value="Unassembled WGS sequence"/>
</dbReference>
<gene>
    <name evidence="1" type="ORF">Pla144_22770</name>
</gene>
<evidence type="ECO:0000313" key="1">
    <source>
        <dbReference type="EMBL" id="TWU27503.1"/>
    </source>
</evidence>
<comment type="caution">
    <text evidence="1">The sequence shown here is derived from an EMBL/GenBank/DDBJ whole genome shotgun (WGS) entry which is preliminary data.</text>
</comment>
<reference evidence="1 2" key="1">
    <citation type="submission" date="2019-02" db="EMBL/GenBank/DDBJ databases">
        <title>Deep-cultivation of Planctomycetes and their phenomic and genomic characterization uncovers novel biology.</title>
        <authorList>
            <person name="Wiegand S."/>
            <person name="Jogler M."/>
            <person name="Boedeker C."/>
            <person name="Pinto D."/>
            <person name="Vollmers J."/>
            <person name="Rivas-Marin E."/>
            <person name="Kohn T."/>
            <person name="Peeters S.H."/>
            <person name="Heuer A."/>
            <person name="Rast P."/>
            <person name="Oberbeckmann S."/>
            <person name="Bunk B."/>
            <person name="Jeske O."/>
            <person name="Meyerdierks A."/>
            <person name="Storesund J.E."/>
            <person name="Kallscheuer N."/>
            <person name="Luecker S."/>
            <person name="Lage O.M."/>
            <person name="Pohl T."/>
            <person name="Merkel B.J."/>
            <person name="Hornburger P."/>
            <person name="Mueller R.-W."/>
            <person name="Bruemmer F."/>
            <person name="Labrenz M."/>
            <person name="Spormann A.M."/>
            <person name="Op Den Camp H."/>
            <person name="Overmann J."/>
            <person name="Amann R."/>
            <person name="Jetten M.S.M."/>
            <person name="Mascher T."/>
            <person name="Medema M.H."/>
            <person name="Devos D.P."/>
            <person name="Kaster A.-K."/>
            <person name="Ovreas L."/>
            <person name="Rohde M."/>
            <person name="Galperin M.Y."/>
            <person name="Jogler C."/>
        </authorList>
    </citation>
    <scope>NUCLEOTIDE SEQUENCE [LARGE SCALE GENOMIC DNA]</scope>
    <source>
        <strain evidence="1 2">Pla144</strain>
    </source>
</reference>
<sequence>MRWVHRIGVAPDPGHAGSIFCSGSRGITQYGNFSNPLPGRYRVRPSRGRVLGGAVFRNFAQAFGRAIC</sequence>
<keyword evidence="2" id="KW-1185">Reference proteome</keyword>
<organism evidence="1 2">
    <name type="scientific">Bythopirellula polymerisocia</name>
    <dbReference type="NCBI Taxonomy" id="2528003"/>
    <lineage>
        <taxon>Bacteria</taxon>
        <taxon>Pseudomonadati</taxon>
        <taxon>Planctomycetota</taxon>
        <taxon>Planctomycetia</taxon>
        <taxon>Pirellulales</taxon>
        <taxon>Lacipirellulaceae</taxon>
        <taxon>Bythopirellula</taxon>
    </lineage>
</organism>
<evidence type="ECO:0000313" key="2">
    <source>
        <dbReference type="Proteomes" id="UP000318437"/>
    </source>
</evidence>
<protein>
    <submittedName>
        <fullName evidence="1">Uncharacterized protein</fullName>
    </submittedName>
</protein>